<dbReference type="NCBIfam" id="TIGR00361">
    <property type="entry name" value="ComEC_Rec2"/>
    <property type="match status" value="1"/>
</dbReference>
<dbReference type="EMBL" id="JBHLXP010000005">
    <property type="protein sequence ID" value="MFC0049916.1"/>
    <property type="molecule type" value="Genomic_DNA"/>
</dbReference>
<dbReference type="SMART" id="SM00849">
    <property type="entry name" value="Lactamase_B"/>
    <property type="match status" value="1"/>
</dbReference>
<comment type="subcellular location">
    <subcellularLocation>
        <location evidence="1">Cell membrane</location>
        <topology evidence="1">Multi-pass membrane protein</topology>
    </subcellularLocation>
</comment>
<evidence type="ECO:0000313" key="9">
    <source>
        <dbReference type="Proteomes" id="UP001589813"/>
    </source>
</evidence>
<evidence type="ECO:0000256" key="3">
    <source>
        <dbReference type="ARBA" id="ARBA00022692"/>
    </source>
</evidence>
<comment type="caution">
    <text evidence="8">The sequence shown here is derived from an EMBL/GenBank/DDBJ whole genome shotgun (WGS) entry which is preliminary data.</text>
</comment>
<dbReference type="InterPro" id="IPR004477">
    <property type="entry name" value="ComEC_N"/>
</dbReference>
<dbReference type="InterPro" id="IPR036866">
    <property type="entry name" value="RibonucZ/Hydroxyglut_hydro"/>
</dbReference>
<evidence type="ECO:0000256" key="2">
    <source>
        <dbReference type="ARBA" id="ARBA00022475"/>
    </source>
</evidence>
<dbReference type="InterPro" id="IPR001279">
    <property type="entry name" value="Metallo-B-lactamas"/>
</dbReference>
<dbReference type="InterPro" id="IPR025405">
    <property type="entry name" value="DUF4131"/>
</dbReference>
<keyword evidence="3 6" id="KW-0812">Transmembrane</keyword>
<dbReference type="CDD" id="cd07731">
    <property type="entry name" value="ComA-like_MBL-fold"/>
    <property type="match status" value="1"/>
</dbReference>
<keyword evidence="5 6" id="KW-0472">Membrane</keyword>
<dbReference type="PANTHER" id="PTHR30619:SF1">
    <property type="entry name" value="RECOMBINATION PROTEIN 2"/>
    <property type="match status" value="1"/>
</dbReference>
<dbReference type="Pfam" id="PF13567">
    <property type="entry name" value="DUF4131"/>
    <property type="match status" value="1"/>
</dbReference>
<evidence type="ECO:0000256" key="6">
    <source>
        <dbReference type="SAM" id="Phobius"/>
    </source>
</evidence>
<feature type="transmembrane region" description="Helical" evidence="6">
    <location>
        <begin position="450"/>
        <end position="471"/>
    </location>
</feature>
<sequence length="762" mass="84310">MERFSFGVLAAAMLALWLEQLPPVIPLAILFCAALLCWRHTALYCGALAYLLSLSLQFAWQMQSVQQIVAEHSTEVCGQVVSLPRQFVESSRFILQLSDDCAEKQQIGAGGRLELRWYANAGEILPAIKAGQHWRLPVLIKPVRGLANPGSPWREANALVDGVLAVATVSSATGARLLQDTPSVRQQLADQFADCCLQYAAYPLWLALTIGERPFSAELWQGVQHAGLAHLLSISGMHIALLFALCLMFKPLLAQLGLREPWRSLSLWSLALGAAWFYAALAGFAVPTLRAVLTLSVVVLLRLLWHRASIWQFSWLVSACLLLLWPFLLLSFSFWLSAAALAVLALLEWQHPQQPGIPALLRRFLLFQCGFSLLLLPIGLLLFQGIAPFALWVNLLVLPLMTILGIPLLLLLFGIMCLGFSVAPWCWQLLDALYWPLLWLLDWAGQADGWWSLPALPWQNALLLLPALLLFWCCRGRWQLAAAALWLPISLPILLSDTAHDVSDAPLQLHILDVGQGSAAVLQQGDAALVIDLGPAYGPVSATRQVLLPFLRYQGIRQLDYVLISHDDSDHSGDWPTLRARYPSAQLVSDIRRLAPRFHCTDLPKQWRGVRLQAIRAGSYRPEPANEDSCALLLDTGHHRVLLPGDIGAREDALAASTGPVDVLVLGHHGSKTASSLRFLQALQPKLALVSSGYQNQFGHPAPETRARLSLLQIPLLNTADSGYIRLDLSDTTVRYQLFRPRRFARWLENSVTDAETVVANE</sequence>
<dbReference type="Proteomes" id="UP001589813">
    <property type="component" value="Unassembled WGS sequence"/>
</dbReference>
<feature type="transmembrane region" description="Helical" evidence="6">
    <location>
        <begin position="364"/>
        <end position="397"/>
    </location>
</feature>
<feature type="domain" description="Metallo-beta-lactamase" evidence="7">
    <location>
        <begin position="516"/>
        <end position="694"/>
    </location>
</feature>
<feature type="transmembrane region" description="Helical" evidence="6">
    <location>
        <begin position="313"/>
        <end position="344"/>
    </location>
</feature>
<proteinExistence type="predicted"/>
<dbReference type="InterPro" id="IPR004797">
    <property type="entry name" value="Competence_ComEC/Rec2"/>
</dbReference>
<evidence type="ECO:0000256" key="1">
    <source>
        <dbReference type="ARBA" id="ARBA00004651"/>
    </source>
</evidence>
<evidence type="ECO:0000313" key="8">
    <source>
        <dbReference type="EMBL" id="MFC0049916.1"/>
    </source>
</evidence>
<keyword evidence="4 6" id="KW-1133">Transmembrane helix</keyword>
<evidence type="ECO:0000259" key="7">
    <source>
        <dbReference type="SMART" id="SM00849"/>
    </source>
</evidence>
<dbReference type="Pfam" id="PF03772">
    <property type="entry name" value="Competence"/>
    <property type="match status" value="1"/>
</dbReference>
<dbReference type="NCBIfam" id="TIGR00360">
    <property type="entry name" value="ComEC_N-term"/>
    <property type="match status" value="1"/>
</dbReference>
<dbReference type="Gene3D" id="3.60.15.10">
    <property type="entry name" value="Ribonuclease Z/Hydroxyacylglutathione hydrolase-like"/>
    <property type="match status" value="1"/>
</dbReference>
<dbReference type="RefSeq" id="WP_377246693.1">
    <property type="nucleotide sequence ID" value="NZ_JBHLXP010000005.1"/>
</dbReference>
<protein>
    <submittedName>
        <fullName evidence="8">DNA internalization-related competence protein ComEC/Rec2</fullName>
    </submittedName>
</protein>
<keyword evidence="2" id="KW-1003">Cell membrane</keyword>
<name>A0ABV6BGB8_9GAMM</name>
<evidence type="ECO:0000256" key="5">
    <source>
        <dbReference type="ARBA" id="ARBA00023136"/>
    </source>
</evidence>
<feature type="transmembrane region" description="Helical" evidence="6">
    <location>
        <begin position="409"/>
        <end position="430"/>
    </location>
</feature>
<dbReference type="SUPFAM" id="SSF56281">
    <property type="entry name" value="Metallo-hydrolase/oxidoreductase"/>
    <property type="match status" value="1"/>
</dbReference>
<gene>
    <name evidence="8" type="ORF">ACFFJP_16565</name>
</gene>
<evidence type="ECO:0000256" key="4">
    <source>
        <dbReference type="ARBA" id="ARBA00022989"/>
    </source>
</evidence>
<dbReference type="PANTHER" id="PTHR30619">
    <property type="entry name" value="DNA INTERNALIZATION/COMPETENCE PROTEIN COMEC/REC2"/>
    <property type="match status" value="1"/>
</dbReference>
<organism evidence="8 9">
    <name type="scientific">Rheinheimera tilapiae</name>
    <dbReference type="NCBI Taxonomy" id="875043"/>
    <lineage>
        <taxon>Bacteria</taxon>
        <taxon>Pseudomonadati</taxon>
        <taxon>Pseudomonadota</taxon>
        <taxon>Gammaproteobacteria</taxon>
        <taxon>Chromatiales</taxon>
        <taxon>Chromatiaceae</taxon>
        <taxon>Rheinheimera</taxon>
    </lineage>
</organism>
<dbReference type="InterPro" id="IPR035681">
    <property type="entry name" value="ComA-like_MBL"/>
</dbReference>
<dbReference type="InterPro" id="IPR052159">
    <property type="entry name" value="Competence_DNA_uptake"/>
</dbReference>
<dbReference type="Pfam" id="PF00753">
    <property type="entry name" value="Lactamase_B"/>
    <property type="match status" value="1"/>
</dbReference>
<keyword evidence="9" id="KW-1185">Reference proteome</keyword>
<reference evidence="8 9" key="1">
    <citation type="submission" date="2024-09" db="EMBL/GenBank/DDBJ databases">
        <authorList>
            <person name="Sun Q."/>
            <person name="Mori K."/>
        </authorList>
    </citation>
    <scope>NUCLEOTIDE SEQUENCE [LARGE SCALE GENOMIC DNA]</scope>
    <source>
        <strain evidence="8 9">KCTC 23315</strain>
    </source>
</reference>
<accession>A0ABV6BGB8</accession>